<gene>
    <name evidence="1" type="ORF">BP00DRAFT_466976</name>
</gene>
<name>A0A2V5IC61_9EURO</name>
<sequence>MSEGYDCYTRTVLWMYDVQVHWFNDNYAWRCPRPVLQAFFDANAGPRHMDIGPGTGLFLAEHRGKMQHKGVDWPQQLAFVDMNPNCLQAATARVGVPARTRCVKANVFAPFTIPPAQPSQALAASDAKFDSIALMYVLHCLPPPSQRKAQIFHHLKQHLAPNGTLFGATVLGKRAAHGWVGLATLRFYNWNGIFGNLEDDAEDFVQALKQEFDVVEANVVGVVLLFRATGPKVKSDTGGHV</sequence>
<evidence type="ECO:0000313" key="2">
    <source>
        <dbReference type="Proteomes" id="UP000248817"/>
    </source>
</evidence>
<dbReference type="Pfam" id="PF13489">
    <property type="entry name" value="Methyltransf_23"/>
    <property type="match status" value="1"/>
</dbReference>
<dbReference type="AlphaFoldDB" id="A0A2V5IC61"/>
<accession>A0A2V5IC61</accession>
<organism evidence="1 2">
    <name type="scientific">Aspergillus indologenus CBS 114.80</name>
    <dbReference type="NCBI Taxonomy" id="1450541"/>
    <lineage>
        <taxon>Eukaryota</taxon>
        <taxon>Fungi</taxon>
        <taxon>Dikarya</taxon>
        <taxon>Ascomycota</taxon>
        <taxon>Pezizomycotina</taxon>
        <taxon>Eurotiomycetes</taxon>
        <taxon>Eurotiomycetidae</taxon>
        <taxon>Eurotiales</taxon>
        <taxon>Aspergillaceae</taxon>
        <taxon>Aspergillus</taxon>
        <taxon>Aspergillus subgen. Circumdati</taxon>
    </lineage>
</organism>
<evidence type="ECO:0000313" key="1">
    <source>
        <dbReference type="EMBL" id="PYI34249.1"/>
    </source>
</evidence>
<protein>
    <recommendedName>
        <fullName evidence="3">S-adenosyl-L-methionine dependent methyltransferase</fullName>
    </recommendedName>
</protein>
<reference evidence="1 2" key="1">
    <citation type="submission" date="2018-02" db="EMBL/GenBank/DDBJ databases">
        <title>The genomes of Aspergillus section Nigri reveals drivers in fungal speciation.</title>
        <authorList>
            <consortium name="DOE Joint Genome Institute"/>
            <person name="Vesth T.C."/>
            <person name="Nybo J."/>
            <person name="Theobald S."/>
            <person name="Brandl J."/>
            <person name="Frisvad J.C."/>
            <person name="Nielsen K.F."/>
            <person name="Lyhne E.K."/>
            <person name="Kogle M.E."/>
            <person name="Kuo A."/>
            <person name="Riley R."/>
            <person name="Clum A."/>
            <person name="Nolan M."/>
            <person name="Lipzen A."/>
            <person name="Salamov A."/>
            <person name="Henrissat B."/>
            <person name="Wiebenga A."/>
            <person name="De vries R.P."/>
            <person name="Grigoriev I.V."/>
            <person name="Mortensen U.H."/>
            <person name="Andersen M.R."/>
            <person name="Baker S.E."/>
        </authorList>
    </citation>
    <scope>NUCLEOTIDE SEQUENCE [LARGE SCALE GENOMIC DNA]</scope>
    <source>
        <strain evidence="1 2">CBS 114.80</strain>
    </source>
</reference>
<keyword evidence="2" id="KW-1185">Reference proteome</keyword>
<dbReference type="InterPro" id="IPR029063">
    <property type="entry name" value="SAM-dependent_MTases_sf"/>
</dbReference>
<proteinExistence type="predicted"/>
<dbReference type="Gene3D" id="3.40.50.150">
    <property type="entry name" value="Vaccinia Virus protein VP39"/>
    <property type="match status" value="1"/>
</dbReference>
<dbReference type="SUPFAM" id="SSF53335">
    <property type="entry name" value="S-adenosyl-L-methionine-dependent methyltransferases"/>
    <property type="match status" value="1"/>
</dbReference>
<dbReference type="EMBL" id="KZ825477">
    <property type="protein sequence ID" value="PYI34249.1"/>
    <property type="molecule type" value="Genomic_DNA"/>
</dbReference>
<dbReference type="Proteomes" id="UP000248817">
    <property type="component" value="Unassembled WGS sequence"/>
</dbReference>
<evidence type="ECO:0008006" key="3">
    <source>
        <dbReference type="Google" id="ProtNLM"/>
    </source>
</evidence>